<dbReference type="RefSeq" id="WP_069828966.1">
    <property type="nucleotide sequence ID" value="NZ_MDJD01000007.1"/>
</dbReference>
<proteinExistence type="predicted"/>
<reference evidence="2 3" key="1">
    <citation type="submission" date="2016-05" db="EMBL/GenBank/DDBJ databases">
        <title>Draft Genome Sequence of Algibacter sp. Strain SK-16 Isolated from the Surface Water of Aburatsubo Inlet.</title>
        <authorList>
            <person name="Wong S.-K."/>
            <person name="Yoshizawa S."/>
            <person name="Nakajima Y."/>
            <person name="Ogura Y."/>
            <person name="Tetsuya H."/>
            <person name="Hamasaki K."/>
        </authorList>
    </citation>
    <scope>NUCLEOTIDE SEQUENCE [LARGE SCALE GENOMIC DNA]</scope>
    <source>
        <strain evidence="2 3">SK-16</strain>
    </source>
</reference>
<dbReference type="Proteomes" id="UP000095713">
    <property type="component" value="Unassembled WGS sequence"/>
</dbReference>
<dbReference type="PROSITE" id="PS51471">
    <property type="entry name" value="FE2OG_OXY"/>
    <property type="match status" value="1"/>
</dbReference>
<keyword evidence="3" id="KW-1185">Reference proteome</keyword>
<dbReference type="Pfam" id="PF13532">
    <property type="entry name" value="2OG-FeII_Oxy_2"/>
    <property type="match status" value="1"/>
</dbReference>
<accession>A0A1E5TDU3</accession>
<sequence length="195" mass="22576">MKLPLDCSVEYIADFLTKNEAEALYNILINEYEIHKNQLVVTVENKRIITDSFKILFTTERLIKLNSHPENIHGKSFAWSGAMANLKTLVEKYTGKTFELAMCLYYPNGNYFAPYHFDQETSGYKTILPSISLGEVRQFSFKKNDSQESFSLDLAHGSLLVMKDYSQERYTHSLLKNPAHKNGRINITFREPDFK</sequence>
<dbReference type="InterPro" id="IPR032854">
    <property type="entry name" value="ALKBH3"/>
</dbReference>
<dbReference type="Gene3D" id="2.60.120.590">
    <property type="entry name" value="Alpha-ketoglutarate-dependent dioxygenase AlkB-like"/>
    <property type="match status" value="1"/>
</dbReference>
<dbReference type="AlphaFoldDB" id="A0A1E5TDU3"/>
<feature type="domain" description="Fe2OG dioxygenase" evidence="1">
    <location>
        <begin position="97"/>
        <end position="193"/>
    </location>
</feature>
<dbReference type="InterPro" id="IPR027450">
    <property type="entry name" value="AlkB-like"/>
</dbReference>
<dbReference type="GO" id="GO:0006307">
    <property type="term" value="P:DNA alkylation repair"/>
    <property type="evidence" value="ECO:0007669"/>
    <property type="project" value="InterPro"/>
</dbReference>
<name>A0A1E5TDU3_9FLAO</name>
<dbReference type="InterPro" id="IPR037151">
    <property type="entry name" value="AlkB-like_sf"/>
</dbReference>
<dbReference type="EMBL" id="MDJD01000007">
    <property type="protein sequence ID" value="OEK09530.1"/>
    <property type="molecule type" value="Genomic_DNA"/>
</dbReference>
<dbReference type="PANTHER" id="PTHR31212">
    <property type="entry name" value="ALPHA-KETOGLUTARATE-DEPENDENT DIOXYGENASE ALKB HOMOLOG 3"/>
    <property type="match status" value="1"/>
</dbReference>
<dbReference type="OrthoDB" id="509559at2"/>
<dbReference type="GO" id="GO:0051213">
    <property type="term" value="F:dioxygenase activity"/>
    <property type="evidence" value="ECO:0007669"/>
    <property type="project" value="InterPro"/>
</dbReference>
<evidence type="ECO:0000259" key="1">
    <source>
        <dbReference type="PROSITE" id="PS51471"/>
    </source>
</evidence>
<protein>
    <recommendedName>
        <fullName evidence="1">Fe2OG dioxygenase domain-containing protein</fullName>
    </recommendedName>
</protein>
<gene>
    <name evidence="2" type="ORF">A8C32_12540</name>
</gene>
<dbReference type="SUPFAM" id="SSF51197">
    <property type="entry name" value="Clavaminate synthase-like"/>
    <property type="match status" value="1"/>
</dbReference>
<comment type="caution">
    <text evidence="2">The sequence shown here is derived from an EMBL/GenBank/DDBJ whole genome shotgun (WGS) entry which is preliminary data.</text>
</comment>
<dbReference type="PANTHER" id="PTHR31212:SF4">
    <property type="entry name" value="ALPHA-KETOGLUTARATE-DEPENDENT DIOXYGENASE ALKB HOMOLOG 3"/>
    <property type="match status" value="1"/>
</dbReference>
<organism evidence="2 3">
    <name type="scientific">Flavivirga aquatica</name>
    <dbReference type="NCBI Taxonomy" id="1849968"/>
    <lineage>
        <taxon>Bacteria</taxon>
        <taxon>Pseudomonadati</taxon>
        <taxon>Bacteroidota</taxon>
        <taxon>Flavobacteriia</taxon>
        <taxon>Flavobacteriales</taxon>
        <taxon>Flavobacteriaceae</taxon>
        <taxon>Flavivirga</taxon>
    </lineage>
</organism>
<evidence type="ECO:0000313" key="3">
    <source>
        <dbReference type="Proteomes" id="UP000095713"/>
    </source>
</evidence>
<dbReference type="InterPro" id="IPR005123">
    <property type="entry name" value="Oxoglu/Fe-dep_dioxygenase_dom"/>
</dbReference>
<evidence type="ECO:0000313" key="2">
    <source>
        <dbReference type="EMBL" id="OEK09530.1"/>
    </source>
</evidence>